<sequence length="238" mass="25772">MADTIVVAIDDVRVCEERICIGVRDKQLDLTLVLDEDELAPLFAGAAWAGTLVWDAAVVLANHVLNDVQVDSLRVLELGAGIGVPGMVASILGAKHVVLTEQPELVPLLRTNIRRNFPNGGVTASALSWGVDAANAFCDEHGAFDIVLSCDCIYQPLYGESWRALALTMDVLCKRNPACIVLVAVERRHEDGIDAFLEYLPVATALQATHYRTVPKATKSLGDEGVGLELYRITLTHE</sequence>
<dbReference type="SUPFAM" id="SSF53335">
    <property type="entry name" value="S-adenosyl-L-methionine-dependent methyltransferases"/>
    <property type="match status" value="1"/>
</dbReference>
<evidence type="ECO:0000313" key="1">
    <source>
        <dbReference type="EMBL" id="ETW06821.1"/>
    </source>
</evidence>
<dbReference type="Pfam" id="PF10294">
    <property type="entry name" value="Methyltransf_16"/>
    <property type="match status" value="1"/>
</dbReference>
<proteinExistence type="predicted"/>
<dbReference type="InterPro" id="IPR029063">
    <property type="entry name" value="SAM-dependent_MTases_sf"/>
</dbReference>
<dbReference type="CDD" id="cd02440">
    <property type="entry name" value="AdoMet_MTases"/>
    <property type="match status" value="1"/>
</dbReference>
<accession>A0A024UK56</accession>
<dbReference type="GeneID" id="20080016"/>
<gene>
    <name evidence="1" type="ORF">H310_02966</name>
</gene>
<dbReference type="AlphaFoldDB" id="A0A024UK56"/>
<protein>
    <recommendedName>
        <fullName evidence="2">Protein N-lysine methyltransferase METTL21A</fullName>
    </recommendedName>
</protein>
<dbReference type="PANTHER" id="PTHR14614:SF123">
    <property type="entry name" value="OS04G0645500 PROTEIN"/>
    <property type="match status" value="1"/>
</dbReference>
<dbReference type="InterPro" id="IPR019410">
    <property type="entry name" value="Methyltransf_16"/>
</dbReference>
<name>A0A024UK56_9STRA</name>
<organism evidence="1">
    <name type="scientific">Aphanomyces invadans</name>
    <dbReference type="NCBI Taxonomy" id="157072"/>
    <lineage>
        <taxon>Eukaryota</taxon>
        <taxon>Sar</taxon>
        <taxon>Stramenopiles</taxon>
        <taxon>Oomycota</taxon>
        <taxon>Saprolegniomycetes</taxon>
        <taxon>Saprolegniales</taxon>
        <taxon>Verrucalvaceae</taxon>
        <taxon>Aphanomyces</taxon>
    </lineage>
</organism>
<dbReference type="Gene3D" id="3.40.50.150">
    <property type="entry name" value="Vaccinia Virus protein VP39"/>
    <property type="match status" value="1"/>
</dbReference>
<dbReference type="OrthoDB" id="413520at2759"/>
<dbReference type="EMBL" id="KI913955">
    <property type="protein sequence ID" value="ETW06821.1"/>
    <property type="molecule type" value="Genomic_DNA"/>
</dbReference>
<dbReference type="VEuPathDB" id="FungiDB:H310_02966"/>
<dbReference type="STRING" id="157072.A0A024UK56"/>
<dbReference type="eggNOG" id="KOG2793">
    <property type="taxonomic scope" value="Eukaryota"/>
</dbReference>
<reference evidence="1" key="1">
    <citation type="submission" date="2013-12" db="EMBL/GenBank/DDBJ databases">
        <title>The Genome Sequence of Aphanomyces invadans NJM9701.</title>
        <authorList>
            <consortium name="The Broad Institute Genomics Platform"/>
            <person name="Russ C."/>
            <person name="Tyler B."/>
            <person name="van West P."/>
            <person name="Dieguez-Uribeondo J."/>
            <person name="Young S.K."/>
            <person name="Zeng Q."/>
            <person name="Gargeya S."/>
            <person name="Fitzgerald M."/>
            <person name="Abouelleil A."/>
            <person name="Alvarado L."/>
            <person name="Chapman S.B."/>
            <person name="Gainer-Dewar J."/>
            <person name="Goldberg J."/>
            <person name="Griggs A."/>
            <person name="Gujja S."/>
            <person name="Hansen M."/>
            <person name="Howarth C."/>
            <person name="Imamovic A."/>
            <person name="Ireland A."/>
            <person name="Larimer J."/>
            <person name="McCowan C."/>
            <person name="Murphy C."/>
            <person name="Pearson M."/>
            <person name="Poon T.W."/>
            <person name="Priest M."/>
            <person name="Roberts A."/>
            <person name="Saif S."/>
            <person name="Shea T."/>
            <person name="Sykes S."/>
            <person name="Wortman J."/>
            <person name="Nusbaum C."/>
            <person name="Birren B."/>
        </authorList>
    </citation>
    <scope>NUCLEOTIDE SEQUENCE [LARGE SCALE GENOMIC DNA]</scope>
    <source>
        <strain evidence="1">NJM9701</strain>
    </source>
</reference>
<dbReference type="PANTHER" id="PTHR14614">
    <property type="entry name" value="HEPATOCELLULAR CARCINOMA-ASSOCIATED ANTIGEN"/>
    <property type="match status" value="1"/>
</dbReference>
<evidence type="ECO:0008006" key="2">
    <source>
        <dbReference type="Google" id="ProtNLM"/>
    </source>
</evidence>
<dbReference type="RefSeq" id="XP_008864896.1">
    <property type="nucleotide sequence ID" value="XM_008866674.1"/>
</dbReference>